<gene>
    <name evidence="7" type="ORF">N6H18_04995</name>
</gene>
<evidence type="ECO:0000313" key="8">
    <source>
        <dbReference type="Proteomes" id="UP001065174"/>
    </source>
</evidence>
<feature type="transmembrane region" description="Helical" evidence="6">
    <location>
        <begin position="136"/>
        <end position="153"/>
    </location>
</feature>
<dbReference type="PANTHER" id="PTHR20855:SF129">
    <property type="entry name" value="HEMOLYSIN-3 HOMOLOG"/>
    <property type="match status" value="1"/>
</dbReference>
<feature type="transmembrane region" description="Helical" evidence="6">
    <location>
        <begin position="193"/>
        <end position="215"/>
    </location>
</feature>
<dbReference type="PANTHER" id="PTHR20855">
    <property type="entry name" value="ADIPOR/PROGESTIN RECEPTOR-RELATED"/>
    <property type="match status" value="1"/>
</dbReference>
<comment type="similarity">
    <text evidence="2">Belongs to the UPF0073 (Hly-III) family.</text>
</comment>
<evidence type="ECO:0000256" key="3">
    <source>
        <dbReference type="ARBA" id="ARBA00022692"/>
    </source>
</evidence>
<name>A0ABY6CS08_9BACT</name>
<evidence type="ECO:0000256" key="5">
    <source>
        <dbReference type="ARBA" id="ARBA00023136"/>
    </source>
</evidence>
<feature type="transmembrane region" description="Helical" evidence="6">
    <location>
        <begin position="80"/>
        <end position="104"/>
    </location>
</feature>
<dbReference type="NCBIfam" id="TIGR01065">
    <property type="entry name" value="hlyIII"/>
    <property type="match status" value="1"/>
</dbReference>
<evidence type="ECO:0000313" key="7">
    <source>
        <dbReference type="EMBL" id="UXP33306.1"/>
    </source>
</evidence>
<feature type="transmembrane region" description="Helical" evidence="6">
    <location>
        <begin position="21"/>
        <end position="40"/>
    </location>
</feature>
<dbReference type="Proteomes" id="UP001065174">
    <property type="component" value="Chromosome"/>
</dbReference>
<sequence length="216" mass="24270">MDKRIDKHQTIGEEISNSISHGVTALTAIGGMIVLIVYGARSDQEWSLFSALFYGGSLVLLYTFSTLYHSLTHKKAKKVFNILDHCGIFLLIAGTYTPVMLITIGGVTGWVFFGVQWTMAIIGIVLKVFYTGRYNALSTALYAVMGWIIVIKLDLIKSVMPESAFWLLASGGLCYTVGIAFYIVDYRMKFSHFIWHLFVMAGSILHFLMMVMYIFN</sequence>
<feature type="transmembrane region" description="Helical" evidence="6">
    <location>
        <begin position="165"/>
        <end position="184"/>
    </location>
</feature>
<evidence type="ECO:0000256" key="6">
    <source>
        <dbReference type="SAM" id="Phobius"/>
    </source>
</evidence>
<organism evidence="7 8">
    <name type="scientific">Reichenbachiella agarivorans</name>
    <dbReference type="NCBI Taxonomy" id="2979464"/>
    <lineage>
        <taxon>Bacteria</taxon>
        <taxon>Pseudomonadati</taxon>
        <taxon>Bacteroidota</taxon>
        <taxon>Cytophagia</taxon>
        <taxon>Cytophagales</taxon>
        <taxon>Reichenbachiellaceae</taxon>
        <taxon>Reichenbachiella</taxon>
    </lineage>
</organism>
<keyword evidence="8" id="KW-1185">Reference proteome</keyword>
<keyword evidence="5 6" id="KW-0472">Membrane</keyword>
<protein>
    <submittedName>
        <fullName evidence="7">Hemolysin III family protein</fullName>
    </submittedName>
</protein>
<dbReference type="RefSeq" id="WP_262310735.1">
    <property type="nucleotide sequence ID" value="NZ_CP106679.1"/>
</dbReference>
<comment type="subcellular location">
    <subcellularLocation>
        <location evidence="1">Endomembrane system</location>
        <topology evidence="1">Multi-pass membrane protein</topology>
    </subcellularLocation>
</comment>
<feature type="transmembrane region" description="Helical" evidence="6">
    <location>
        <begin position="46"/>
        <end position="68"/>
    </location>
</feature>
<evidence type="ECO:0000256" key="4">
    <source>
        <dbReference type="ARBA" id="ARBA00022989"/>
    </source>
</evidence>
<keyword evidence="3 6" id="KW-0812">Transmembrane</keyword>
<evidence type="ECO:0000256" key="2">
    <source>
        <dbReference type="ARBA" id="ARBA00008488"/>
    </source>
</evidence>
<dbReference type="InterPro" id="IPR004254">
    <property type="entry name" value="AdipoR/HlyIII-related"/>
</dbReference>
<dbReference type="InterPro" id="IPR005744">
    <property type="entry name" value="Hy-lIII"/>
</dbReference>
<reference evidence="7" key="1">
    <citation type="submission" date="2022-09" db="EMBL/GenBank/DDBJ databases">
        <title>Comparative genomics and taxonomic characterization of three novel marine species of genus Reichenbachiella exhibiting antioxidant and polysaccharide degradation activities.</title>
        <authorList>
            <person name="Muhammad N."/>
            <person name="Lee Y.-J."/>
            <person name="Ko J."/>
            <person name="Kim S.-G."/>
        </authorList>
    </citation>
    <scope>NUCLEOTIDE SEQUENCE</scope>
    <source>
        <strain evidence="7">BKB1-1</strain>
    </source>
</reference>
<dbReference type="Pfam" id="PF03006">
    <property type="entry name" value="HlyIII"/>
    <property type="match status" value="1"/>
</dbReference>
<evidence type="ECO:0000256" key="1">
    <source>
        <dbReference type="ARBA" id="ARBA00004127"/>
    </source>
</evidence>
<accession>A0ABY6CS08</accession>
<dbReference type="EMBL" id="CP106679">
    <property type="protein sequence ID" value="UXP33306.1"/>
    <property type="molecule type" value="Genomic_DNA"/>
</dbReference>
<keyword evidence="4 6" id="KW-1133">Transmembrane helix</keyword>
<feature type="transmembrane region" description="Helical" evidence="6">
    <location>
        <begin position="110"/>
        <end position="129"/>
    </location>
</feature>
<proteinExistence type="inferred from homology"/>